<comment type="caution">
    <text evidence="4">The sequence shown here is derived from an EMBL/GenBank/DDBJ whole genome shotgun (WGS) entry which is preliminary data.</text>
</comment>
<keyword evidence="5" id="KW-1185">Reference proteome</keyword>
<dbReference type="InterPro" id="IPR016181">
    <property type="entry name" value="Acyl_CoA_acyltransferase"/>
</dbReference>
<sequence>MIEPIDLNDMQRVLEMLSLQQKAYRIEAELIGFEEIPPLFDSPQTLRDAGETFFGAYSEEGRLIGAASCKQGAKELTICRMMVDPDYFRQGIGGRLLKHVEQLALPGMRLKVSTGTNNTPAYALYIKHGYEPVQRQLVAPGITLTEFQKIKPPDSPGGPQAL</sequence>
<dbReference type="PANTHER" id="PTHR43877">
    <property type="entry name" value="AMINOALKYLPHOSPHONATE N-ACETYLTRANSFERASE-RELATED-RELATED"/>
    <property type="match status" value="1"/>
</dbReference>
<keyword evidence="1" id="KW-0808">Transferase</keyword>
<organism evidence="4 5">
    <name type="scientific">Paenibacillus gyeongsangnamensis</name>
    <dbReference type="NCBI Taxonomy" id="3388067"/>
    <lineage>
        <taxon>Bacteria</taxon>
        <taxon>Bacillati</taxon>
        <taxon>Bacillota</taxon>
        <taxon>Bacilli</taxon>
        <taxon>Bacillales</taxon>
        <taxon>Paenibacillaceae</taxon>
        <taxon>Paenibacillus</taxon>
    </lineage>
</organism>
<dbReference type="InterPro" id="IPR000182">
    <property type="entry name" value="GNAT_dom"/>
</dbReference>
<feature type="domain" description="N-acetyltransferase" evidence="3">
    <location>
        <begin position="1"/>
        <end position="154"/>
    </location>
</feature>
<dbReference type="PANTHER" id="PTHR43877:SF5">
    <property type="entry name" value="BLL8307 PROTEIN"/>
    <property type="match status" value="1"/>
</dbReference>
<keyword evidence="2" id="KW-0012">Acyltransferase</keyword>
<evidence type="ECO:0000256" key="1">
    <source>
        <dbReference type="ARBA" id="ARBA00022679"/>
    </source>
</evidence>
<name>A0ABT4QLM9_9BACL</name>
<accession>A0ABT4QLM9</accession>
<proteinExistence type="predicted"/>
<dbReference type="InterPro" id="IPR050832">
    <property type="entry name" value="Bact_Acetyltransf"/>
</dbReference>
<dbReference type="Gene3D" id="3.40.630.30">
    <property type="match status" value="1"/>
</dbReference>
<dbReference type="SUPFAM" id="SSF55729">
    <property type="entry name" value="Acyl-CoA N-acyltransferases (Nat)"/>
    <property type="match status" value="1"/>
</dbReference>
<dbReference type="PROSITE" id="PS51186">
    <property type="entry name" value="GNAT"/>
    <property type="match status" value="1"/>
</dbReference>
<reference evidence="4 5" key="1">
    <citation type="submission" date="2022-12" db="EMBL/GenBank/DDBJ databases">
        <title>Draft genome sequence of Paenibacillus sp. dW9.</title>
        <authorList>
            <person name="Choi E.-W."/>
            <person name="Kim D.-U."/>
        </authorList>
    </citation>
    <scope>NUCLEOTIDE SEQUENCE [LARGE SCALE GENOMIC DNA]</scope>
    <source>
        <strain evidence="5">dW9</strain>
    </source>
</reference>
<evidence type="ECO:0000259" key="3">
    <source>
        <dbReference type="PROSITE" id="PS51186"/>
    </source>
</evidence>
<dbReference type="Pfam" id="PF00583">
    <property type="entry name" value="Acetyltransf_1"/>
    <property type="match status" value="1"/>
</dbReference>
<evidence type="ECO:0000256" key="2">
    <source>
        <dbReference type="ARBA" id="ARBA00023315"/>
    </source>
</evidence>
<dbReference type="EMBL" id="JAQAGZ010000054">
    <property type="protein sequence ID" value="MCZ8517779.1"/>
    <property type="molecule type" value="Genomic_DNA"/>
</dbReference>
<gene>
    <name evidence="4" type="ORF">O9H85_36930</name>
</gene>
<evidence type="ECO:0000313" key="5">
    <source>
        <dbReference type="Proteomes" id="UP001527882"/>
    </source>
</evidence>
<dbReference type="Proteomes" id="UP001527882">
    <property type="component" value="Unassembled WGS sequence"/>
</dbReference>
<protein>
    <submittedName>
        <fullName evidence="4">GNAT family N-acetyltransferase</fullName>
    </submittedName>
</protein>
<dbReference type="RefSeq" id="WP_269886306.1">
    <property type="nucleotide sequence ID" value="NZ_JAQAGZ010000054.1"/>
</dbReference>
<evidence type="ECO:0000313" key="4">
    <source>
        <dbReference type="EMBL" id="MCZ8517779.1"/>
    </source>
</evidence>
<dbReference type="CDD" id="cd04301">
    <property type="entry name" value="NAT_SF"/>
    <property type="match status" value="1"/>
</dbReference>